<proteinExistence type="predicted"/>
<evidence type="ECO:0000313" key="1">
    <source>
        <dbReference type="EMBL" id="OWZ06568.1"/>
    </source>
</evidence>
<dbReference type="Proteomes" id="UP000198211">
    <property type="component" value="Unassembled WGS sequence"/>
</dbReference>
<gene>
    <name evidence="1" type="ORF">PHMEG_00021158</name>
</gene>
<organism evidence="1 2">
    <name type="scientific">Phytophthora megakarya</name>
    <dbReference type="NCBI Taxonomy" id="4795"/>
    <lineage>
        <taxon>Eukaryota</taxon>
        <taxon>Sar</taxon>
        <taxon>Stramenopiles</taxon>
        <taxon>Oomycota</taxon>
        <taxon>Peronosporomycetes</taxon>
        <taxon>Peronosporales</taxon>
        <taxon>Peronosporaceae</taxon>
        <taxon>Phytophthora</taxon>
    </lineage>
</organism>
<comment type="caution">
    <text evidence="1">The sequence shown here is derived from an EMBL/GenBank/DDBJ whole genome shotgun (WGS) entry which is preliminary data.</text>
</comment>
<evidence type="ECO:0000313" key="2">
    <source>
        <dbReference type="Proteomes" id="UP000198211"/>
    </source>
</evidence>
<dbReference type="EMBL" id="NBNE01003909">
    <property type="protein sequence ID" value="OWZ06568.1"/>
    <property type="molecule type" value="Genomic_DNA"/>
</dbReference>
<name>A0A225VNU1_9STRA</name>
<reference evidence="2" key="1">
    <citation type="submission" date="2017-03" db="EMBL/GenBank/DDBJ databases">
        <title>Phytopthora megakarya and P. palmivora, two closely related causual agents of cacao black pod achieved similar genome size and gene model numbers by different mechanisms.</title>
        <authorList>
            <person name="Ali S."/>
            <person name="Shao J."/>
            <person name="Larry D.J."/>
            <person name="Kronmiller B."/>
            <person name="Shen D."/>
            <person name="Strem M.D."/>
            <person name="Melnick R.L."/>
            <person name="Guiltinan M.J."/>
            <person name="Tyler B.M."/>
            <person name="Meinhardt L.W."/>
            <person name="Bailey B.A."/>
        </authorList>
    </citation>
    <scope>NUCLEOTIDE SEQUENCE [LARGE SCALE GENOMIC DNA]</scope>
    <source>
        <strain evidence="2">zdho120</strain>
    </source>
</reference>
<protein>
    <submittedName>
        <fullName evidence="1">Uncharacterized protein</fullName>
    </submittedName>
</protein>
<sequence>MKRVYDDSKKFHVPSLLYRTANMLRNTSMPKCGISNNYRDEKVYRSTLKLLAIANPTNTTELVG</sequence>
<keyword evidence="2" id="KW-1185">Reference proteome</keyword>
<accession>A0A225VNU1</accession>
<dbReference type="AlphaFoldDB" id="A0A225VNU1"/>